<accession>A0A4U1C403</accession>
<protein>
    <submittedName>
        <fullName evidence="2">Uncharacterized protein</fullName>
    </submittedName>
</protein>
<dbReference type="Proteomes" id="UP000310477">
    <property type="component" value="Unassembled WGS sequence"/>
</dbReference>
<keyword evidence="1" id="KW-0812">Transmembrane</keyword>
<keyword evidence="1" id="KW-0472">Membrane</keyword>
<evidence type="ECO:0000313" key="2">
    <source>
        <dbReference type="EMBL" id="TKC00038.1"/>
    </source>
</evidence>
<keyword evidence="1" id="KW-1133">Transmembrane helix</keyword>
<gene>
    <name evidence="2" type="ORF">FA045_11395</name>
</gene>
<name>A0A4U1C403_9SPHI</name>
<dbReference type="RefSeq" id="WP_136877201.1">
    <property type="nucleotide sequence ID" value="NZ_SWBO01000005.1"/>
</dbReference>
<organism evidence="2 3">
    <name type="scientific">Pedobacter cryotolerans</name>
    <dbReference type="NCBI Taxonomy" id="2571270"/>
    <lineage>
        <taxon>Bacteria</taxon>
        <taxon>Pseudomonadati</taxon>
        <taxon>Bacteroidota</taxon>
        <taxon>Sphingobacteriia</taxon>
        <taxon>Sphingobacteriales</taxon>
        <taxon>Sphingobacteriaceae</taxon>
        <taxon>Pedobacter</taxon>
    </lineage>
</organism>
<dbReference type="AlphaFoldDB" id="A0A4U1C403"/>
<evidence type="ECO:0000256" key="1">
    <source>
        <dbReference type="SAM" id="Phobius"/>
    </source>
</evidence>
<keyword evidence="3" id="KW-1185">Reference proteome</keyword>
<reference evidence="2 3" key="1">
    <citation type="submission" date="2019-04" db="EMBL/GenBank/DDBJ databases">
        <title>Pedobacter sp. AR-2-6 sp. nov., isolated from Arctic soil.</title>
        <authorList>
            <person name="Dahal R.H."/>
            <person name="Kim D.-U."/>
        </authorList>
    </citation>
    <scope>NUCLEOTIDE SEQUENCE [LARGE SCALE GENOMIC DNA]</scope>
    <source>
        <strain evidence="2 3">AR-2-6</strain>
    </source>
</reference>
<comment type="caution">
    <text evidence="2">The sequence shown here is derived from an EMBL/GenBank/DDBJ whole genome shotgun (WGS) entry which is preliminary data.</text>
</comment>
<dbReference type="EMBL" id="SWBO01000005">
    <property type="protein sequence ID" value="TKC00038.1"/>
    <property type="molecule type" value="Genomic_DNA"/>
</dbReference>
<evidence type="ECO:0000313" key="3">
    <source>
        <dbReference type="Proteomes" id="UP000310477"/>
    </source>
</evidence>
<dbReference type="OrthoDB" id="792964at2"/>
<feature type="transmembrane region" description="Helical" evidence="1">
    <location>
        <begin position="6"/>
        <end position="30"/>
    </location>
</feature>
<proteinExistence type="predicted"/>
<sequence>MLQQFTWQQFLVATLVLTLIWYVGVVLIFYRKEFFGLLGRKRNDVPRESLPHRWEGKVDQLAVSEEQPELMGASKLPEGMSMTTTEAFGFSGEVSEDSKMEQIGLVPDVLEELKVVFAKLSRVDGNKRDFMDMMSDVREKFPKIASNPNIGRINEFISDHAPFHLSAEELEDIWD</sequence>